<keyword evidence="1" id="KW-0175">Coiled coil</keyword>
<dbReference type="InterPro" id="IPR025580">
    <property type="entry name" value="Gp46"/>
</dbReference>
<evidence type="ECO:0000313" key="4">
    <source>
        <dbReference type="EMBL" id="EOU23577.1"/>
    </source>
</evidence>
<sequence length="218" mass="25029">MKNLLMKLDLQLFAEEQPSDQNSEQIRNPYEAGNPEFDAAVSKAVNTALENNDKKWQSKLDEKLEKVRQDAKTEAEKMAQMNAEQKADYDRQQREAALDQRELELNMRELRAQSITQLTEDNLPVELVDLLDLSDADKCQTAYNKLKTTWEKAVGTWEKSLQKKVKEELKNSVDNPLGDATNPEVNPWKKETLNLTKQGQILKEDPERAKVLMAQANK</sequence>
<dbReference type="RefSeq" id="WP_010743590.1">
    <property type="nucleotide sequence ID" value="NZ_KE136357.1"/>
</dbReference>
<dbReference type="GeneID" id="69570924"/>
<evidence type="ECO:0000313" key="3">
    <source>
        <dbReference type="EMBL" id="EOT51114.1"/>
    </source>
</evidence>
<dbReference type="Proteomes" id="UP000014104">
    <property type="component" value="Unassembled WGS sequence"/>
</dbReference>
<comment type="caution">
    <text evidence="4">The sequence shown here is derived from an EMBL/GenBank/DDBJ whole genome shotgun (WGS) entry which is preliminary data.</text>
</comment>
<feature type="coiled-coil region" evidence="1">
    <location>
        <begin position="64"/>
        <end position="113"/>
    </location>
</feature>
<gene>
    <name evidence="4" type="ORF">I570_01442</name>
    <name evidence="3" type="ORF">OMU_00443</name>
</gene>
<feature type="region of interest" description="Disordered" evidence="2">
    <location>
        <begin position="15"/>
        <end position="34"/>
    </location>
</feature>
<evidence type="ECO:0000256" key="1">
    <source>
        <dbReference type="SAM" id="Coils"/>
    </source>
</evidence>
<dbReference type="Pfam" id="PF14265">
    <property type="entry name" value="DUF4355"/>
    <property type="match status" value="1"/>
</dbReference>
<dbReference type="AlphaFoldDB" id="A0AAV3J1A8"/>
<protein>
    <recommendedName>
        <fullName evidence="7">DUF4355 domain-containing protein</fullName>
    </recommendedName>
</protein>
<name>A0AAV3J1A8_ENTAV</name>
<evidence type="ECO:0000313" key="6">
    <source>
        <dbReference type="Proteomes" id="UP000014107"/>
    </source>
</evidence>
<organism evidence="4 6">
    <name type="scientific">Enterococcus avium ATCC 14025</name>
    <dbReference type="NCBI Taxonomy" id="1140002"/>
    <lineage>
        <taxon>Bacteria</taxon>
        <taxon>Bacillati</taxon>
        <taxon>Bacillota</taxon>
        <taxon>Bacilli</taxon>
        <taxon>Lactobacillales</taxon>
        <taxon>Enterococcaceae</taxon>
        <taxon>Enterococcus</taxon>
    </lineage>
</organism>
<reference evidence="3 5" key="1">
    <citation type="submission" date="2013-03" db="EMBL/GenBank/DDBJ databases">
        <title>The Genome Sequence of Enterococcus avium ATCC_14025 (Illumina only assembly).</title>
        <authorList>
            <consortium name="The Broad Institute Genomics Platform"/>
            <consortium name="The Broad Institute Genome Sequencing Center for Infectious Disease"/>
            <person name="Earl A."/>
            <person name="Russ C."/>
            <person name="Gilmore M."/>
            <person name="Surin D."/>
            <person name="Walker B."/>
            <person name="Young S."/>
            <person name="Zeng Q."/>
            <person name="Gargeya S."/>
            <person name="Fitzgerald M."/>
            <person name="Haas B."/>
            <person name="Abouelleil A."/>
            <person name="Allen A.W."/>
            <person name="Alvarado L."/>
            <person name="Arachchi H.M."/>
            <person name="Berlin A.M."/>
            <person name="Chapman S.B."/>
            <person name="Gainer-Dewar J."/>
            <person name="Goldberg J."/>
            <person name="Griggs A."/>
            <person name="Gujja S."/>
            <person name="Hansen M."/>
            <person name="Howarth C."/>
            <person name="Imamovic A."/>
            <person name="Ireland A."/>
            <person name="Larimer J."/>
            <person name="McCowan C."/>
            <person name="Murphy C."/>
            <person name="Pearson M."/>
            <person name="Poon T.W."/>
            <person name="Priest M."/>
            <person name="Roberts A."/>
            <person name="Saif S."/>
            <person name="Shea T."/>
            <person name="Sisk P."/>
            <person name="Sykes S."/>
            <person name="Wortman J."/>
            <person name="Nusbaum C."/>
            <person name="Birren B."/>
        </authorList>
    </citation>
    <scope>NUCLEOTIDE SEQUENCE [LARGE SCALE GENOMIC DNA]</scope>
    <source>
        <strain evidence="3 5">ATCC 14025</strain>
    </source>
</reference>
<evidence type="ECO:0000313" key="5">
    <source>
        <dbReference type="Proteomes" id="UP000014104"/>
    </source>
</evidence>
<dbReference type="EMBL" id="ASWL01000002">
    <property type="protein sequence ID" value="EOU23577.1"/>
    <property type="molecule type" value="Genomic_DNA"/>
</dbReference>
<proteinExistence type="predicted"/>
<keyword evidence="5" id="KW-1185">Reference proteome</keyword>
<reference evidence="4 6" key="2">
    <citation type="submission" date="2013-03" db="EMBL/GenBank/DDBJ databases">
        <title>The Genome Sequence of Enterococcus avium ATCC_14025 (PacBio/Illumina hybrid assembly).</title>
        <authorList>
            <consortium name="The Broad Institute Genomics Platform"/>
            <consortium name="The Broad Institute Genome Sequencing Center for Infectious Disease"/>
            <person name="Earl A."/>
            <person name="Russ C."/>
            <person name="Gilmore M."/>
            <person name="Surin D."/>
            <person name="Walker B."/>
            <person name="Young S."/>
            <person name="Zeng Q."/>
            <person name="Gargeya S."/>
            <person name="Fitzgerald M."/>
            <person name="Haas B."/>
            <person name="Abouelleil A."/>
            <person name="Allen A.W."/>
            <person name="Alvarado L."/>
            <person name="Arachchi H.M."/>
            <person name="Berlin A.M."/>
            <person name="Chapman S.B."/>
            <person name="Gainer-Dewar J."/>
            <person name="Goldberg J."/>
            <person name="Griggs A."/>
            <person name="Gujja S."/>
            <person name="Hansen M."/>
            <person name="Howarth C."/>
            <person name="Imamovic A."/>
            <person name="Ireland A."/>
            <person name="Larimer J."/>
            <person name="McCowan C."/>
            <person name="Murphy C."/>
            <person name="Pearson M."/>
            <person name="Poon T.W."/>
            <person name="Priest M."/>
            <person name="Roberts A."/>
            <person name="Saif S."/>
            <person name="Shea T."/>
            <person name="Sisk P."/>
            <person name="Sykes S."/>
            <person name="Wortman J."/>
            <person name="Nusbaum C."/>
            <person name="Birren B."/>
        </authorList>
    </citation>
    <scope>NUCLEOTIDE SEQUENCE [LARGE SCALE GENOMIC DNA]</scope>
    <source>
        <strain evidence="4 6">ATCC 14025</strain>
    </source>
</reference>
<dbReference type="EMBL" id="AHYV01000005">
    <property type="protein sequence ID" value="EOT51114.1"/>
    <property type="molecule type" value="Genomic_DNA"/>
</dbReference>
<accession>A0AAV3J1A8</accession>
<evidence type="ECO:0008006" key="7">
    <source>
        <dbReference type="Google" id="ProtNLM"/>
    </source>
</evidence>
<evidence type="ECO:0000256" key="2">
    <source>
        <dbReference type="SAM" id="MobiDB-lite"/>
    </source>
</evidence>
<dbReference type="Proteomes" id="UP000014107">
    <property type="component" value="Unassembled WGS sequence"/>
</dbReference>